<dbReference type="GO" id="GO:0015934">
    <property type="term" value="C:large ribosomal subunit"/>
    <property type="evidence" value="ECO:0007669"/>
    <property type="project" value="InterPro"/>
</dbReference>
<protein>
    <recommendedName>
        <fullName evidence="4">Large ribosomal subunit protein uL30m</fullName>
    </recommendedName>
</protein>
<feature type="region of interest" description="Disordered" evidence="5">
    <location>
        <begin position="223"/>
        <end position="264"/>
    </location>
</feature>
<dbReference type="EMBL" id="JAACJK010000001">
    <property type="protein sequence ID" value="KAF5342006.1"/>
    <property type="molecule type" value="Genomic_DNA"/>
</dbReference>
<feature type="region of interest" description="Disordered" evidence="5">
    <location>
        <begin position="438"/>
        <end position="486"/>
    </location>
</feature>
<dbReference type="Gene3D" id="3.30.1390.20">
    <property type="entry name" value="Ribosomal protein L30, ferredoxin-like fold domain"/>
    <property type="match status" value="1"/>
</dbReference>
<dbReference type="GO" id="GO:0005739">
    <property type="term" value="C:mitochondrion"/>
    <property type="evidence" value="ECO:0007669"/>
    <property type="project" value="TreeGrafter"/>
</dbReference>
<dbReference type="GO" id="GO:0006412">
    <property type="term" value="P:translation"/>
    <property type="evidence" value="ECO:0007669"/>
    <property type="project" value="InterPro"/>
</dbReference>
<evidence type="ECO:0000256" key="1">
    <source>
        <dbReference type="ARBA" id="ARBA00007594"/>
    </source>
</evidence>
<dbReference type="GO" id="GO:0003735">
    <property type="term" value="F:structural constituent of ribosome"/>
    <property type="evidence" value="ECO:0007669"/>
    <property type="project" value="InterPro"/>
</dbReference>
<dbReference type="Proteomes" id="UP000541558">
    <property type="component" value="Unassembled WGS sequence"/>
</dbReference>
<gene>
    <name evidence="7" type="ORF">D9611_001252</name>
</gene>
<feature type="region of interest" description="Disordered" evidence="5">
    <location>
        <begin position="1"/>
        <end position="29"/>
    </location>
</feature>
<evidence type="ECO:0000256" key="2">
    <source>
        <dbReference type="ARBA" id="ARBA00022980"/>
    </source>
</evidence>
<feature type="compositionally biased region" description="Basic and acidic residues" evidence="5">
    <location>
        <begin position="608"/>
        <end position="619"/>
    </location>
</feature>
<dbReference type="SUPFAM" id="SSF55129">
    <property type="entry name" value="Ribosomal protein L30p/L7e"/>
    <property type="match status" value="1"/>
</dbReference>
<evidence type="ECO:0000256" key="3">
    <source>
        <dbReference type="ARBA" id="ARBA00023274"/>
    </source>
</evidence>
<dbReference type="PANTHER" id="PTHR15892">
    <property type="entry name" value="MITOCHONDRIAL RIBOSOMAL PROTEIN L30"/>
    <property type="match status" value="1"/>
</dbReference>
<dbReference type="CDD" id="cd01658">
    <property type="entry name" value="Ribosomal_L30"/>
    <property type="match status" value="1"/>
</dbReference>
<name>A0A8H5CHQ7_9AGAR</name>
<keyword evidence="8" id="KW-1185">Reference proteome</keyword>
<feature type="domain" description="Large ribosomal subunit protein uL30-like ferredoxin-like fold" evidence="6">
    <location>
        <begin position="31"/>
        <end position="80"/>
    </location>
</feature>
<feature type="compositionally biased region" description="Polar residues" evidence="5">
    <location>
        <begin position="393"/>
        <end position="408"/>
    </location>
</feature>
<comment type="similarity">
    <text evidence="1">Belongs to the universal ribosomal protein uL30 family.</text>
</comment>
<dbReference type="Pfam" id="PF00327">
    <property type="entry name" value="Ribosomal_L30"/>
    <property type="match status" value="1"/>
</dbReference>
<feature type="region of interest" description="Disordered" evidence="5">
    <location>
        <begin position="576"/>
        <end position="664"/>
    </location>
</feature>
<proteinExistence type="inferred from homology"/>
<dbReference type="InterPro" id="IPR036919">
    <property type="entry name" value="Ribo_uL30_ferredoxin-like_sf"/>
</dbReference>
<feature type="compositionally biased region" description="Low complexity" evidence="5">
    <location>
        <begin position="652"/>
        <end position="664"/>
    </location>
</feature>
<keyword evidence="3" id="KW-0687">Ribonucleoprotein</keyword>
<reference evidence="7 8" key="1">
    <citation type="journal article" date="2020" name="ISME J.">
        <title>Uncovering the hidden diversity of litter-decomposition mechanisms in mushroom-forming fungi.</title>
        <authorList>
            <person name="Floudas D."/>
            <person name="Bentzer J."/>
            <person name="Ahren D."/>
            <person name="Johansson T."/>
            <person name="Persson P."/>
            <person name="Tunlid A."/>
        </authorList>
    </citation>
    <scope>NUCLEOTIDE SEQUENCE [LARGE SCALE GENOMIC DNA]</scope>
    <source>
        <strain evidence="7 8">CBS 175.51</strain>
    </source>
</reference>
<dbReference type="AlphaFoldDB" id="A0A8H5CHQ7"/>
<organism evidence="7 8">
    <name type="scientific">Ephemerocybe angulata</name>
    <dbReference type="NCBI Taxonomy" id="980116"/>
    <lineage>
        <taxon>Eukaryota</taxon>
        <taxon>Fungi</taxon>
        <taxon>Dikarya</taxon>
        <taxon>Basidiomycota</taxon>
        <taxon>Agaricomycotina</taxon>
        <taxon>Agaricomycetes</taxon>
        <taxon>Agaricomycetidae</taxon>
        <taxon>Agaricales</taxon>
        <taxon>Agaricineae</taxon>
        <taxon>Psathyrellaceae</taxon>
        <taxon>Ephemerocybe</taxon>
    </lineage>
</organism>
<feature type="compositionally biased region" description="Polar residues" evidence="5">
    <location>
        <begin position="320"/>
        <end position="331"/>
    </location>
</feature>
<dbReference type="OrthoDB" id="10318599at2759"/>
<sequence>MATSTTQEQPEASSSTQAAPATLENAPNTHFKVTLRRSGISMGDKVKGTLLALGLHRRFQTVYHRHTPEAAGMILKVKELLEVENVPAHMVRSAEEQNRERKAVCGYQVVGNRHMRETAYQGNGRRYGLWLAILYRKVMSRRQVNGETRGASRRDKYKWTDIRSGHLDTLTLSSISSSLAPAPMTPGYGSRPALRPTPSPETRYSYGLAPVNMNTAQRAYGSIRELPTGHPPGHTAPPGYLLPPHLQSSGDYAHSTPHPPPPARYVPGRATNMSYAQALASPKPRPVHRVMTAPRDPMGQLSRGHHPDLSSPHLHFHAQPPSSYHQPSRQPHNYYHHPHQIPPGPHPPGYPSPFPLQVRNQHPEQYHGGMGGRAPYNRGPENTYWRRNVATKGNSRQPAHPASIQTNYRVPPGLEGSRRVTPAGLQPCYGGYRVAQHPETRPATPAKTPPQLLTIDSGVPSDRADSPHNLSPLDFNGPSTRTFGSSAYQSGATIVPDAPATPPPGSFTQEDAALVTQSLLPRLKFGNFSQSKSGEVQRSRILYSIVSDPKSFPQAKSTCDDDVGVMVFMPLDKKGRGSEAEFDSAASYTSGTSDVDGGESSMCEDGDRDSVSDLEDRFSVELVDGPTPAPSEPLSFEDTTTSSECDESVEYSSQSYSSPPSPTSSLPVAESYVDVFSQDGSAITGIPILRFYKNNPRPLNIVGGSERMLGEVSTGTIDIAIKWDSLRGSVRTIIFGSSEPDWKLNVSRVQLAVSIGECCYVYFDTHRKNSAAPDLNCVRLQGMHVTTQGGRFILKAILGLVKWDLGSGTSVTRTGDLLRYPRPDSPPT</sequence>
<accession>A0A8H5CHQ7</accession>
<feature type="region of interest" description="Disordered" evidence="5">
    <location>
        <begin position="279"/>
        <end position="348"/>
    </location>
</feature>
<dbReference type="PANTHER" id="PTHR15892:SF2">
    <property type="entry name" value="LARGE RIBOSOMAL SUBUNIT PROTEIN UL30M"/>
    <property type="match status" value="1"/>
</dbReference>
<feature type="compositionally biased region" description="Polar residues" evidence="5">
    <location>
        <begin position="1"/>
        <end position="19"/>
    </location>
</feature>
<evidence type="ECO:0000313" key="7">
    <source>
        <dbReference type="EMBL" id="KAF5342006.1"/>
    </source>
</evidence>
<keyword evidence="2" id="KW-0689">Ribosomal protein</keyword>
<evidence type="ECO:0000256" key="4">
    <source>
        <dbReference type="ARBA" id="ARBA00035281"/>
    </source>
</evidence>
<feature type="compositionally biased region" description="Polar residues" evidence="5">
    <location>
        <begin position="477"/>
        <end position="486"/>
    </location>
</feature>
<dbReference type="InterPro" id="IPR005996">
    <property type="entry name" value="Ribosomal_uL30_bac-type"/>
</dbReference>
<evidence type="ECO:0000259" key="6">
    <source>
        <dbReference type="Pfam" id="PF00327"/>
    </source>
</evidence>
<comment type="caution">
    <text evidence="7">The sequence shown here is derived from an EMBL/GenBank/DDBJ whole genome shotgun (WGS) entry which is preliminary data.</text>
</comment>
<evidence type="ECO:0000256" key="5">
    <source>
        <dbReference type="SAM" id="MobiDB-lite"/>
    </source>
</evidence>
<feature type="region of interest" description="Disordered" evidence="5">
    <location>
        <begin position="393"/>
        <end position="413"/>
    </location>
</feature>
<feature type="region of interest" description="Disordered" evidence="5">
    <location>
        <begin position="178"/>
        <end position="199"/>
    </location>
</feature>
<dbReference type="InterPro" id="IPR016082">
    <property type="entry name" value="Ribosomal_uL30_ferredoxin-like"/>
</dbReference>
<evidence type="ECO:0000313" key="8">
    <source>
        <dbReference type="Proteomes" id="UP000541558"/>
    </source>
</evidence>